<name>A0A6C0CGM8_9ZZZZ</name>
<dbReference type="GO" id="GO:0004483">
    <property type="term" value="F:methyltransferase cap1 activity"/>
    <property type="evidence" value="ECO:0007669"/>
    <property type="project" value="InterPro"/>
</dbReference>
<dbReference type="EMBL" id="MN739414">
    <property type="protein sequence ID" value="QHT03591.1"/>
    <property type="molecule type" value="Genomic_DNA"/>
</dbReference>
<dbReference type="Gene3D" id="3.40.50.150">
    <property type="entry name" value="Vaccinia Virus protein VP39"/>
    <property type="match status" value="1"/>
</dbReference>
<dbReference type="PROSITE" id="PS51612">
    <property type="entry name" value="SAM_MT_2O_PK"/>
    <property type="match status" value="1"/>
</dbReference>
<dbReference type="InterPro" id="IPR029063">
    <property type="entry name" value="SAM-dependent_MTases_sf"/>
</dbReference>
<dbReference type="SUPFAM" id="SSF53335">
    <property type="entry name" value="S-adenosyl-L-methionine-dependent methyltransferases"/>
    <property type="match status" value="1"/>
</dbReference>
<sequence length="994" mass="115885">MDPLLDYARRDSNSYPYLRYDGIFIYERDDFAVDLNIKFERENQLPYVDGTLRDHYKSLVDQVHIPDFEAVLRERANPLVALPRLLNKGDSDLYIFRKIFGLQQGSTVMVRPGFRIADDVLTHLLHKNPPQNFIVSVPDVVDAFWADLVYLLTKFYSQSTLLQLTCSKTRYLICIKYVGTALVKHETLRLIIEKTRLETDIVSQLLTKLPDTFESWLTFMNNTHLSMRSEFNIRLIDIKTARDSGNQYWTGVSYDVFRAKRFLLGEDVEPKLFLPKDLVLSDAIDEPFVTDMHLYGNSVDHTDRKLWPLHEVIDFERDQSELYRSTRSMFKSGIHWGQRKLLMAEVDFFASKSEKGESSLAIYVGAAPFEHGSVLFEWFPTMKFILVDPREGVWDSAFFNRETGESTNRKVVIKSVYFDNELARQVGLWFSQDDLSKEEPNIALDVTKMRAFVKGVKKVFFISDIRRGSYEVLGLVGNELMVHEDMTWQKQWAEIIHAKLSSLGGEISPTLWCSLKFRLPFIEEIGGMDYQYGNGELHTQPWSRLTSVELRLWWNPVYGDKSYNKKKLEDIMMYHNHQLRAANYGPPNVEGYCKCHDCHYEIDIITRFVRKFRFQEGKFTVSDFTKQIDKIMGKTLTQHAENDRNPNKIRMIGEEVKEFRPSNTRGKFIKIYRFRPMRENVLALNTSRLESELIKILGDKKNARDFLITLWILYGRINQEDITSDLVVETNVEPIRKAISDYIQWQNDDLSKIPEDEKVEATAGQVKGHADFYTLTAAKESTMTFPKDILPRFLVKRERAFGIGQKEIRTSIYRALPRSYCVLKFYEAIWDDHFALCPNQLFAQYRDLLEGNSLGFTILSTYLNEDGRYNEKFMALNTELELLYTVYTNILAERVRVLDNRTLLVFLPKIRLLQQKAIKILLDALAKYEKSDRSIIFLLPQSYVDLIPEDKRSETLPYEGSFQNSITGKEQNADPKDPYMIVRSSTQSATYKLK</sequence>
<protein>
    <submittedName>
        <fullName evidence="1">Uncharacterized protein</fullName>
    </submittedName>
</protein>
<proteinExistence type="predicted"/>
<dbReference type="GO" id="GO:0006370">
    <property type="term" value="P:7-methylguanosine mRNA capping"/>
    <property type="evidence" value="ECO:0007669"/>
    <property type="project" value="InterPro"/>
</dbReference>
<accession>A0A6C0CGM8</accession>
<dbReference type="AlphaFoldDB" id="A0A6C0CGM8"/>
<evidence type="ECO:0000313" key="1">
    <source>
        <dbReference type="EMBL" id="QHT03591.1"/>
    </source>
</evidence>
<dbReference type="InterPro" id="IPR025804">
    <property type="entry name" value="Pox/kineto_cap_MeTfrase"/>
</dbReference>
<reference evidence="1" key="1">
    <citation type="journal article" date="2020" name="Nature">
        <title>Giant virus diversity and host interactions through global metagenomics.</title>
        <authorList>
            <person name="Schulz F."/>
            <person name="Roux S."/>
            <person name="Paez-Espino D."/>
            <person name="Jungbluth S."/>
            <person name="Walsh D.A."/>
            <person name="Denef V.J."/>
            <person name="McMahon K.D."/>
            <person name="Konstantinidis K.T."/>
            <person name="Eloe-Fadrosh E.A."/>
            <person name="Kyrpides N.C."/>
            <person name="Woyke T."/>
        </authorList>
    </citation>
    <scope>NUCLEOTIDE SEQUENCE</scope>
    <source>
        <strain evidence="1">GVMAG-M-3300021079-18</strain>
    </source>
</reference>
<organism evidence="1">
    <name type="scientific">viral metagenome</name>
    <dbReference type="NCBI Taxonomy" id="1070528"/>
    <lineage>
        <taxon>unclassified sequences</taxon>
        <taxon>metagenomes</taxon>
        <taxon>organismal metagenomes</taxon>
    </lineage>
</organism>